<sequence length="316" mass="35618">MSMMKLPSRLESIEEQLRAWKMNTVIVLQGGEVAAEWYELGADAMGSLYSCTKSVLSCLIGMAIDEGRIESVDQPIFDYLDHPAALRLADESEAPIRIKHLLSMTSGFEWPDFDKPYRALRASSDPIGFVLDRPIISPPGQAYAYNSGASHLLSAILTKAVGTPALAYASEKLFQPLQFRKARWTKRDGVNEGGTGLSLYGMDLAKFGQLYLKEGIWQGERLLSTEWINLSTEMHHRGLLHYEPPIYGEYGYHWWRTPVSHNGCADCYFAFGHGGQYLLIVPDYELVIVVRKAVTKRNDADLSRRLIFEELMPKFS</sequence>
<organism evidence="2 3">
    <name type="scientific">Paenibacillus harenae</name>
    <dbReference type="NCBI Taxonomy" id="306543"/>
    <lineage>
        <taxon>Bacteria</taxon>
        <taxon>Bacillati</taxon>
        <taxon>Bacillota</taxon>
        <taxon>Bacilli</taxon>
        <taxon>Bacillales</taxon>
        <taxon>Paenibacillaceae</taxon>
        <taxon>Paenibacillus</taxon>
    </lineage>
</organism>
<evidence type="ECO:0000313" key="3">
    <source>
        <dbReference type="Proteomes" id="UP001229346"/>
    </source>
</evidence>
<dbReference type="SUPFAM" id="SSF56601">
    <property type="entry name" value="beta-lactamase/transpeptidase-like"/>
    <property type="match status" value="1"/>
</dbReference>
<reference evidence="2 3" key="1">
    <citation type="submission" date="2023-07" db="EMBL/GenBank/DDBJ databases">
        <title>Sorghum-associated microbial communities from plants grown in Nebraska, USA.</title>
        <authorList>
            <person name="Schachtman D."/>
        </authorList>
    </citation>
    <scope>NUCLEOTIDE SEQUENCE [LARGE SCALE GENOMIC DNA]</scope>
    <source>
        <strain evidence="2 3">CC482</strain>
    </source>
</reference>
<dbReference type="Gene3D" id="3.40.710.10">
    <property type="entry name" value="DD-peptidase/beta-lactamase superfamily"/>
    <property type="match status" value="1"/>
</dbReference>
<evidence type="ECO:0000313" key="2">
    <source>
        <dbReference type="EMBL" id="MDQ0116735.1"/>
    </source>
</evidence>
<dbReference type="PANTHER" id="PTHR43283">
    <property type="entry name" value="BETA-LACTAMASE-RELATED"/>
    <property type="match status" value="1"/>
</dbReference>
<dbReference type="PANTHER" id="PTHR43283:SF7">
    <property type="entry name" value="BETA-LACTAMASE-RELATED DOMAIN-CONTAINING PROTEIN"/>
    <property type="match status" value="1"/>
</dbReference>
<proteinExistence type="predicted"/>
<feature type="domain" description="Beta-lactamase-related" evidence="1">
    <location>
        <begin position="25"/>
        <end position="290"/>
    </location>
</feature>
<dbReference type="InterPro" id="IPR050789">
    <property type="entry name" value="Diverse_Enzym_Activities"/>
</dbReference>
<protein>
    <submittedName>
        <fullName evidence="2">CubicO group peptidase (Beta-lactamase class C family)</fullName>
    </submittedName>
</protein>
<evidence type="ECO:0000259" key="1">
    <source>
        <dbReference type="Pfam" id="PF00144"/>
    </source>
</evidence>
<dbReference type="Pfam" id="PF00144">
    <property type="entry name" value="Beta-lactamase"/>
    <property type="match status" value="1"/>
</dbReference>
<dbReference type="Proteomes" id="UP001229346">
    <property type="component" value="Unassembled WGS sequence"/>
</dbReference>
<gene>
    <name evidence="2" type="ORF">J2T15_006217</name>
</gene>
<dbReference type="RefSeq" id="WP_307210497.1">
    <property type="nucleotide sequence ID" value="NZ_JAUSSU010000024.1"/>
</dbReference>
<dbReference type="InterPro" id="IPR012338">
    <property type="entry name" value="Beta-lactam/transpept-like"/>
</dbReference>
<keyword evidence="3" id="KW-1185">Reference proteome</keyword>
<dbReference type="EMBL" id="JAUSSU010000024">
    <property type="protein sequence ID" value="MDQ0116735.1"/>
    <property type="molecule type" value="Genomic_DNA"/>
</dbReference>
<name>A0ABT9UAR1_PAEHA</name>
<dbReference type="InterPro" id="IPR001466">
    <property type="entry name" value="Beta-lactam-related"/>
</dbReference>
<comment type="caution">
    <text evidence="2">The sequence shown here is derived from an EMBL/GenBank/DDBJ whole genome shotgun (WGS) entry which is preliminary data.</text>
</comment>
<accession>A0ABT9UAR1</accession>